<organism evidence="2">
    <name type="scientific">Arundo donax</name>
    <name type="common">Giant reed</name>
    <name type="synonym">Donax arundinaceus</name>
    <dbReference type="NCBI Taxonomy" id="35708"/>
    <lineage>
        <taxon>Eukaryota</taxon>
        <taxon>Viridiplantae</taxon>
        <taxon>Streptophyta</taxon>
        <taxon>Embryophyta</taxon>
        <taxon>Tracheophyta</taxon>
        <taxon>Spermatophyta</taxon>
        <taxon>Magnoliopsida</taxon>
        <taxon>Liliopsida</taxon>
        <taxon>Poales</taxon>
        <taxon>Poaceae</taxon>
        <taxon>PACMAD clade</taxon>
        <taxon>Arundinoideae</taxon>
        <taxon>Arundineae</taxon>
        <taxon>Arundo</taxon>
    </lineage>
</organism>
<dbReference type="EMBL" id="GBRH01250586">
    <property type="protein sequence ID" value="JAD47309.1"/>
    <property type="molecule type" value="Transcribed_RNA"/>
</dbReference>
<keyword evidence="1" id="KW-0472">Membrane</keyword>
<name>A0A0A9A6I0_ARUDO</name>
<reference evidence="2" key="1">
    <citation type="submission" date="2014-09" db="EMBL/GenBank/DDBJ databases">
        <authorList>
            <person name="Magalhaes I.L.F."/>
            <person name="Oliveira U."/>
            <person name="Santos F.R."/>
            <person name="Vidigal T.H.D.A."/>
            <person name="Brescovit A.D."/>
            <person name="Santos A.J."/>
        </authorList>
    </citation>
    <scope>NUCLEOTIDE SEQUENCE</scope>
    <source>
        <tissue evidence="2">Shoot tissue taken approximately 20 cm above the soil surface</tissue>
    </source>
</reference>
<evidence type="ECO:0000313" key="2">
    <source>
        <dbReference type="EMBL" id="JAD47309.1"/>
    </source>
</evidence>
<keyword evidence="1" id="KW-1133">Transmembrane helix</keyword>
<protein>
    <submittedName>
        <fullName evidence="2">Uncharacterized protein</fullName>
    </submittedName>
</protein>
<dbReference type="AlphaFoldDB" id="A0A0A9A6I0"/>
<sequence>MGVWLLADAVHGFITLLFLCIYWSFTCVQGA</sequence>
<reference evidence="2" key="2">
    <citation type="journal article" date="2015" name="Data Brief">
        <title>Shoot transcriptome of the giant reed, Arundo donax.</title>
        <authorList>
            <person name="Barrero R.A."/>
            <person name="Guerrero F.D."/>
            <person name="Moolhuijzen P."/>
            <person name="Goolsby J.A."/>
            <person name="Tidwell J."/>
            <person name="Bellgard S.E."/>
            <person name="Bellgard M.I."/>
        </authorList>
    </citation>
    <scope>NUCLEOTIDE SEQUENCE</scope>
    <source>
        <tissue evidence="2">Shoot tissue taken approximately 20 cm above the soil surface</tissue>
    </source>
</reference>
<evidence type="ECO:0000256" key="1">
    <source>
        <dbReference type="SAM" id="Phobius"/>
    </source>
</evidence>
<feature type="transmembrane region" description="Helical" evidence="1">
    <location>
        <begin position="6"/>
        <end position="25"/>
    </location>
</feature>
<keyword evidence="1" id="KW-0812">Transmembrane</keyword>
<accession>A0A0A9A6I0</accession>
<proteinExistence type="predicted"/>